<dbReference type="AlphaFoldDB" id="A0A9D1CS08"/>
<name>A0A9D1CS08_9FIRM</name>
<dbReference type="Proteomes" id="UP000824262">
    <property type="component" value="Unassembled WGS sequence"/>
</dbReference>
<dbReference type="GO" id="GO:0004401">
    <property type="term" value="F:histidinol-phosphatase activity"/>
    <property type="evidence" value="ECO:0007669"/>
    <property type="project" value="UniProtKB-UniRule"/>
</dbReference>
<dbReference type="InterPro" id="IPR010140">
    <property type="entry name" value="Histidinol_P_phosphatase_HisJ"/>
</dbReference>
<comment type="caution">
    <text evidence="10">The sequence shown here is derived from an EMBL/GenBank/DDBJ whole genome shotgun (WGS) entry which is preliminary data.</text>
</comment>
<dbReference type="InterPro" id="IPR016195">
    <property type="entry name" value="Pol/histidinol_Pase-like"/>
</dbReference>
<keyword evidence="4 8" id="KW-0028">Amino-acid biosynthesis</keyword>
<comment type="pathway">
    <text evidence="1 8">Amino-acid biosynthesis; L-histidine biosynthesis; L-histidine from 5-phospho-alpha-D-ribose 1-diphosphate: step 8/9.</text>
</comment>
<evidence type="ECO:0000256" key="4">
    <source>
        <dbReference type="ARBA" id="ARBA00022605"/>
    </source>
</evidence>
<reference evidence="10" key="1">
    <citation type="submission" date="2020-10" db="EMBL/GenBank/DDBJ databases">
        <authorList>
            <person name="Gilroy R."/>
        </authorList>
    </citation>
    <scope>NUCLEOTIDE SEQUENCE</scope>
    <source>
        <strain evidence="10">ChiBcolR7-354</strain>
    </source>
</reference>
<keyword evidence="6 8" id="KW-0368">Histidine biosynthesis</keyword>
<evidence type="ECO:0000256" key="6">
    <source>
        <dbReference type="ARBA" id="ARBA00023102"/>
    </source>
</evidence>
<dbReference type="SUPFAM" id="SSF89550">
    <property type="entry name" value="PHP domain-like"/>
    <property type="match status" value="1"/>
</dbReference>
<dbReference type="GO" id="GO:0000105">
    <property type="term" value="P:L-histidine biosynthetic process"/>
    <property type="evidence" value="ECO:0007669"/>
    <property type="project" value="UniProtKB-UniRule"/>
</dbReference>
<gene>
    <name evidence="10" type="ORF">IAB77_01435</name>
</gene>
<dbReference type="InterPro" id="IPR004013">
    <property type="entry name" value="PHP_dom"/>
</dbReference>
<keyword evidence="5 8" id="KW-0378">Hydrolase</keyword>
<evidence type="ECO:0000256" key="5">
    <source>
        <dbReference type="ARBA" id="ARBA00022801"/>
    </source>
</evidence>
<comment type="catalytic activity">
    <reaction evidence="7 8">
        <text>L-histidinol phosphate + H2O = L-histidinol + phosphate</text>
        <dbReference type="Rhea" id="RHEA:14465"/>
        <dbReference type="ChEBI" id="CHEBI:15377"/>
        <dbReference type="ChEBI" id="CHEBI:43474"/>
        <dbReference type="ChEBI" id="CHEBI:57699"/>
        <dbReference type="ChEBI" id="CHEBI:57980"/>
        <dbReference type="EC" id="3.1.3.15"/>
    </reaction>
</comment>
<sequence length="281" mass="31705">MFLADYHVHSSCSFDADGKARMSEMARAELRRGITEVCFTDHCDIGTPETIQLGPNSFYLPKSQGHQFIEAMEKAPEGIEIKLGLELGEGNHDPARAKRIYAMPEYDFILGSLHNLRDERDFYYLKYESAEQCEGLYERYLEELIELAGIPCFDTMAHIGYCLRYMHRQGLDVEMGMDRFGDRIDVLLKTLIENGRGIELNCADLADGGRSNPMHLTFPSVEVLRRYRELGGDIVTVGSDAHNIKSAGVGVAEGYELLMANGFKYVATYKHHKAEFKRLGG</sequence>
<dbReference type="EMBL" id="DVGA01000020">
    <property type="protein sequence ID" value="HIQ77903.1"/>
    <property type="molecule type" value="Genomic_DNA"/>
</dbReference>
<feature type="domain" description="PHP" evidence="9">
    <location>
        <begin position="5"/>
        <end position="201"/>
    </location>
</feature>
<accession>A0A9D1CS08</accession>
<evidence type="ECO:0000256" key="1">
    <source>
        <dbReference type="ARBA" id="ARBA00004970"/>
    </source>
</evidence>
<evidence type="ECO:0000256" key="7">
    <source>
        <dbReference type="ARBA" id="ARBA00049158"/>
    </source>
</evidence>
<dbReference type="PANTHER" id="PTHR21039:SF0">
    <property type="entry name" value="HISTIDINOL-PHOSPHATASE"/>
    <property type="match status" value="1"/>
</dbReference>
<evidence type="ECO:0000313" key="11">
    <source>
        <dbReference type="Proteomes" id="UP000824262"/>
    </source>
</evidence>
<evidence type="ECO:0000256" key="3">
    <source>
        <dbReference type="ARBA" id="ARBA00013085"/>
    </source>
</evidence>
<dbReference type="PANTHER" id="PTHR21039">
    <property type="entry name" value="HISTIDINOL PHOSPHATASE-RELATED"/>
    <property type="match status" value="1"/>
</dbReference>
<dbReference type="GO" id="GO:0005737">
    <property type="term" value="C:cytoplasm"/>
    <property type="evidence" value="ECO:0007669"/>
    <property type="project" value="TreeGrafter"/>
</dbReference>
<dbReference type="Pfam" id="PF02811">
    <property type="entry name" value="PHP"/>
    <property type="match status" value="1"/>
</dbReference>
<dbReference type="EC" id="3.1.3.15" evidence="3 8"/>
<proteinExistence type="inferred from homology"/>
<protein>
    <recommendedName>
        <fullName evidence="3 8">Histidinol-phosphatase</fullName>
        <shortName evidence="8">HolPase</shortName>
        <ecNumber evidence="3 8">3.1.3.15</ecNumber>
    </recommendedName>
</protein>
<dbReference type="Gene3D" id="3.20.20.140">
    <property type="entry name" value="Metal-dependent hydrolases"/>
    <property type="match status" value="1"/>
</dbReference>
<evidence type="ECO:0000256" key="8">
    <source>
        <dbReference type="RuleBase" id="RU366003"/>
    </source>
</evidence>
<comment type="similarity">
    <text evidence="2 8">Belongs to the PHP hydrolase family. HisK subfamily.</text>
</comment>
<evidence type="ECO:0000313" key="10">
    <source>
        <dbReference type="EMBL" id="HIQ77903.1"/>
    </source>
</evidence>
<organism evidence="10 11">
    <name type="scientific">Candidatus Scatomorpha intestinavium</name>
    <dbReference type="NCBI Taxonomy" id="2840922"/>
    <lineage>
        <taxon>Bacteria</taxon>
        <taxon>Bacillati</taxon>
        <taxon>Bacillota</taxon>
        <taxon>Clostridia</taxon>
        <taxon>Eubacteriales</taxon>
        <taxon>Candidatus Scatomorpha</taxon>
    </lineage>
</organism>
<evidence type="ECO:0000256" key="2">
    <source>
        <dbReference type="ARBA" id="ARBA00009152"/>
    </source>
</evidence>
<evidence type="ECO:0000259" key="9">
    <source>
        <dbReference type="Pfam" id="PF02811"/>
    </source>
</evidence>
<reference evidence="10" key="2">
    <citation type="journal article" date="2021" name="PeerJ">
        <title>Extensive microbial diversity within the chicken gut microbiome revealed by metagenomics and culture.</title>
        <authorList>
            <person name="Gilroy R."/>
            <person name="Ravi A."/>
            <person name="Getino M."/>
            <person name="Pursley I."/>
            <person name="Horton D.L."/>
            <person name="Alikhan N.F."/>
            <person name="Baker D."/>
            <person name="Gharbi K."/>
            <person name="Hall N."/>
            <person name="Watson M."/>
            <person name="Adriaenssens E.M."/>
            <person name="Foster-Nyarko E."/>
            <person name="Jarju S."/>
            <person name="Secka A."/>
            <person name="Antonio M."/>
            <person name="Oren A."/>
            <person name="Chaudhuri R.R."/>
            <person name="La Ragione R."/>
            <person name="Hildebrand F."/>
            <person name="Pallen M.J."/>
        </authorList>
    </citation>
    <scope>NUCLEOTIDE SEQUENCE</scope>
    <source>
        <strain evidence="10">ChiBcolR7-354</strain>
    </source>
</reference>